<reference evidence="3" key="2">
    <citation type="journal article" date="2021" name="PeerJ">
        <title>Extensive microbial diversity within the chicken gut microbiome revealed by metagenomics and culture.</title>
        <authorList>
            <person name="Gilroy R."/>
            <person name="Ravi A."/>
            <person name="Getino M."/>
            <person name="Pursley I."/>
            <person name="Horton D.L."/>
            <person name="Alikhan N.F."/>
            <person name="Baker D."/>
            <person name="Gharbi K."/>
            <person name="Hall N."/>
            <person name="Watson M."/>
            <person name="Adriaenssens E.M."/>
            <person name="Foster-Nyarko E."/>
            <person name="Jarju S."/>
            <person name="Secka A."/>
            <person name="Antonio M."/>
            <person name="Oren A."/>
            <person name="Chaudhuri R.R."/>
            <person name="La Ragione R."/>
            <person name="Hildebrand F."/>
            <person name="Pallen M.J."/>
        </authorList>
    </citation>
    <scope>NUCLEOTIDE SEQUENCE</scope>
    <source>
        <strain evidence="3">ChiSjej4B22-8148</strain>
    </source>
</reference>
<gene>
    <name evidence="3" type="ORF">IAB31_04490</name>
</gene>
<evidence type="ECO:0000256" key="1">
    <source>
        <dbReference type="SAM" id="SignalP"/>
    </source>
</evidence>
<dbReference type="PANTHER" id="PTHR23019:SF0">
    <property type="entry name" value="NUCLEAR PORE MEMBRANE GLYCOPROTEIN 210"/>
    <property type="match status" value="1"/>
</dbReference>
<dbReference type="SMART" id="SM00635">
    <property type="entry name" value="BID_2"/>
    <property type="match status" value="3"/>
</dbReference>
<keyword evidence="1" id="KW-0732">Signal</keyword>
<feature type="domain" description="BIG2" evidence="2">
    <location>
        <begin position="105"/>
        <end position="181"/>
    </location>
</feature>
<feature type="domain" description="BIG2" evidence="2">
    <location>
        <begin position="29"/>
        <end position="101"/>
    </location>
</feature>
<evidence type="ECO:0000313" key="4">
    <source>
        <dbReference type="Proteomes" id="UP000886757"/>
    </source>
</evidence>
<dbReference type="PANTHER" id="PTHR23019">
    <property type="entry name" value="NUCLEAR PORE MEMBRANE GLYCOPROTEIN GP210-RELATED"/>
    <property type="match status" value="1"/>
</dbReference>
<comment type="caution">
    <text evidence="3">The sequence shown here is derived from an EMBL/GenBank/DDBJ whole genome shotgun (WGS) entry which is preliminary data.</text>
</comment>
<feature type="chain" id="PRO_5038483832" evidence="1">
    <location>
        <begin position="30"/>
        <end position="468"/>
    </location>
</feature>
<feature type="domain" description="BIG2" evidence="2">
    <location>
        <begin position="199"/>
        <end position="285"/>
    </location>
</feature>
<reference evidence="3" key="1">
    <citation type="submission" date="2020-10" db="EMBL/GenBank/DDBJ databases">
        <authorList>
            <person name="Gilroy R."/>
        </authorList>
    </citation>
    <scope>NUCLEOTIDE SEQUENCE</scope>
    <source>
        <strain evidence="3">ChiSjej4B22-8148</strain>
    </source>
</reference>
<sequence>MNAGKKKWILRTALFLLIALLAVPLSASAASKIKLNKTKITMSKGKSYRLKVSGTKRKVTWSSSKKSVAAVNSSGKVTAKKKGTAVITAKVGSKRYRCKVTVKQPVTSVKLNAKSKTLTKGSSVTLKATVRPTNANNRAVTWTTSNKKVATVTSKGKVKAVGTGTAVITARAKDGSKKYARCKITVKAKKSSSSAASSGKELLTLSKTKLTLEAGRSSTLKASTPDGVRVTWGSSKPAVVSVSSGGKLTAKAAGSAVIAARRVDGKKTLFCTVTVKKKGSSSSAAVGSGTANAKKFLSILQKYSDQVKADRENGIKWGYSNSSSLAKSTWSAAYSASRSKGVTYCNCALLPRWALREMGVIDSKNFWGLVGGGIQFRGDVEAQLRKYCDIIPVYKTPNQLLAEGNLLPGDICTWVEYQHTNVYAGNGLWYDAGRGANYSSSEGAFTSFGPGATINMSGTTVGYIIRFR</sequence>
<proteinExistence type="predicted"/>
<evidence type="ECO:0000259" key="2">
    <source>
        <dbReference type="SMART" id="SM00635"/>
    </source>
</evidence>
<organism evidence="3 4">
    <name type="scientific">Candidatus Choladousia intestinavium</name>
    <dbReference type="NCBI Taxonomy" id="2840727"/>
    <lineage>
        <taxon>Bacteria</taxon>
        <taxon>Bacillati</taxon>
        <taxon>Bacillota</taxon>
        <taxon>Clostridia</taxon>
        <taxon>Lachnospirales</taxon>
        <taxon>Lachnospiraceae</taxon>
        <taxon>Lachnospiraceae incertae sedis</taxon>
        <taxon>Candidatus Choladousia</taxon>
    </lineage>
</organism>
<dbReference type="Proteomes" id="UP000886757">
    <property type="component" value="Unassembled WGS sequence"/>
</dbReference>
<dbReference type="Pfam" id="PF02368">
    <property type="entry name" value="Big_2"/>
    <property type="match status" value="3"/>
</dbReference>
<dbReference type="EMBL" id="DVGK01000052">
    <property type="protein sequence ID" value="HIR13163.1"/>
    <property type="molecule type" value="Genomic_DNA"/>
</dbReference>
<evidence type="ECO:0000313" key="3">
    <source>
        <dbReference type="EMBL" id="HIR13163.1"/>
    </source>
</evidence>
<dbReference type="AlphaFoldDB" id="A0A9D1ABF5"/>
<accession>A0A9D1ABF5</accession>
<feature type="signal peptide" evidence="1">
    <location>
        <begin position="1"/>
        <end position="29"/>
    </location>
</feature>
<dbReference type="InterPro" id="IPR003343">
    <property type="entry name" value="Big_2"/>
</dbReference>
<dbReference type="Gene3D" id="2.60.40.1080">
    <property type="match status" value="3"/>
</dbReference>
<protein>
    <submittedName>
        <fullName evidence="3">Ig domain-containing protein</fullName>
    </submittedName>
</protein>
<dbReference type="InterPro" id="IPR045197">
    <property type="entry name" value="NUP210-like"/>
</dbReference>
<dbReference type="InterPro" id="IPR008964">
    <property type="entry name" value="Invasin/intimin_cell_adhesion"/>
</dbReference>
<dbReference type="SUPFAM" id="SSF49373">
    <property type="entry name" value="Invasin/intimin cell-adhesion fragments"/>
    <property type="match status" value="3"/>
</dbReference>
<name>A0A9D1ABF5_9FIRM</name>